<dbReference type="CDD" id="cd00167">
    <property type="entry name" value="SANT"/>
    <property type="match status" value="3"/>
</dbReference>
<dbReference type="AlphaFoldDB" id="A0A1V6V773"/>
<dbReference type="GO" id="GO:0005634">
    <property type="term" value="C:nucleus"/>
    <property type="evidence" value="ECO:0007669"/>
    <property type="project" value="TreeGrafter"/>
</dbReference>
<dbReference type="GO" id="GO:0045944">
    <property type="term" value="P:positive regulation of transcription by RNA polymerase II"/>
    <property type="evidence" value="ECO:0007669"/>
    <property type="project" value="TreeGrafter"/>
</dbReference>
<reference evidence="4" key="1">
    <citation type="journal article" date="2017" name="Nat. Microbiol.">
        <title>Global analysis of biosynthetic gene clusters reveals vast potential of secondary metabolite production in Penicillium species.</title>
        <authorList>
            <person name="Nielsen J.C."/>
            <person name="Grijseels S."/>
            <person name="Prigent S."/>
            <person name="Ji B."/>
            <person name="Dainat J."/>
            <person name="Nielsen K.F."/>
            <person name="Frisvad J.C."/>
            <person name="Workman M."/>
            <person name="Nielsen J."/>
        </authorList>
    </citation>
    <scope>NUCLEOTIDE SEQUENCE [LARGE SCALE GENOMIC DNA]</scope>
    <source>
        <strain evidence="4">IBT 31321</strain>
    </source>
</reference>
<feature type="domain" description="Myb-like" evidence="1">
    <location>
        <begin position="91"/>
        <end position="141"/>
    </location>
</feature>
<feature type="domain" description="HTH myb-type" evidence="2">
    <location>
        <begin position="95"/>
        <end position="145"/>
    </location>
</feature>
<dbReference type="Proteomes" id="UP000191500">
    <property type="component" value="Unassembled WGS sequence"/>
</dbReference>
<dbReference type="InterPro" id="IPR001005">
    <property type="entry name" value="SANT/Myb"/>
</dbReference>
<keyword evidence="4" id="KW-1185">Reference proteome</keyword>
<evidence type="ECO:0000259" key="2">
    <source>
        <dbReference type="PROSITE" id="PS51294"/>
    </source>
</evidence>
<dbReference type="PANTHER" id="PTHR45614:SF265">
    <property type="entry name" value="MYB-LIKE DOMAIN-CONTAINING PROTEIN-RELATED"/>
    <property type="match status" value="1"/>
</dbReference>
<accession>A0A1V6V773</accession>
<dbReference type="PROSITE" id="PS51294">
    <property type="entry name" value="HTH_MYB"/>
    <property type="match status" value="2"/>
</dbReference>
<dbReference type="PANTHER" id="PTHR45614">
    <property type="entry name" value="MYB PROTEIN-RELATED"/>
    <property type="match status" value="1"/>
</dbReference>
<proteinExistence type="predicted"/>
<protein>
    <submittedName>
        <fullName evidence="3">Uncharacterized protein</fullName>
    </submittedName>
</protein>
<gene>
    <name evidence="3" type="ORF">PENCOP_c001G03759</name>
</gene>
<dbReference type="Gene3D" id="1.10.10.60">
    <property type="entry name" value="Homeodomain-like"/>
    <property type="match status" value="3"/>
</dbReference>
<dbReference type="GO" id="GO:0000278">
    <property type="term" value="P:mitotic cell cycle"/>
    <property type="evidence" value="ECO:0007669"/>
    <property type="project" value="TreeGrafter"/>
</dbReference>
<evidence type="ECO:0000259" key="1">
    <source>
        <dbReference type="PROSITE" id="PS50090"/>
    </source>
</evidence>
<dbReference type="GO" id="GO:0000981">
    <property type="term" value="F:DNA-binding transcription factor activity, RNA polymerase II-specific"/>
    <property type="evidence" value="ECO:0007669"/>
    <property type="project" value="TreeGrafter"/>
</dbReference>
<organism evidence="3 4">
    <name type="scientific">Penicillium coprophilum</name>
    <dbReference type="NCBI Taxonomy" id="36646"/>
    <lineage>
        <taxon>Eukaryota</taxon>
        <taxon>Fungi</taxon>
        <taxon>Dikarya</taxon>
        <taxon>Ascomycota</taxon>
        <taxon>Pezizomycotina</taxon>
        <taxon>Eurotiomycetes</taxon>
        <taxon>Eurotiomycetidae</taxon>
        <taxon>Eurotiales</taxon>
        <taxon>Aspergillaceae</taxon>
        <taxon>Penicillium</taxon>
    </lineage>
</organism>
<dbReference type="Pfam" id="PF00249">
    <property type="entry name" value="Myb_DNA-binding"/>
    <property type="match status" value="1"/>
</dbReference>
<dbReference type="InterPro" id="IPR009057">
    <property type="entry name" value="Homeodomain-like_sf"/>
</dbReference>
<feature type="domain" description="HTH myb-type" evidence="2">
    <location>
        <begin position="147"/>
        <end position="197"/>
    </location>
</feature>
<dbReference type="SMART" id="SM00717">
    <property type="entry name" value="SANT"/>
    <property type="match status" value="3"/>
</dbReference>
<feature type="domain" description="Myb-like" evidence="1">
    <location>
        <begin position="43"/>
        <end position="90"/>
    </location>
</feature>
<dbReference type="Pfam" id="PF13921">
    <property type="entry name" value="Myb_DNA-bind_6"/>
    <property type="match status" value="1"/>
</dbReference>
<dbReference type="STRING" id="36646.A0A1V6V773"/>
<dbReference type="GO" id="GO:0000978">
    <property type="term" value="F:RNA polymerase II cis-regulatory region sequence-specific DNA binding"/>
    <property type="evidence" value="ECO:0007669"/>
    <property type="project" value="TreeGrafter"/>
</dbReference>
<dbReference type="PROSITE" id="PS50090">
    <property type="entry name" value="MYB_LIKE"/>
    <property type="match status" value="3"/>
</dbReference>
<dbReference type="InterPro" id="IPR017930">
    <property type="entry name" value="Myb_dom"/>
</dbReference>
<feature type="domain" description="Myb-like" evidence="1">
    <location>
        <begin position="142"/>
        <end position="190"/>
    </location>
</feature>
<comment type="caution">
    <text evidence="3">The sequence shown here is derived from an EMBL/GenBank/DDBJ whole genome shotgun (WGS) entry which is preliminary data.</text>
</comment>
<dbReference type="SUPFAM" id="SSF46689">
    <property type="entry name" value="Homeodomain-like"/>
    <property type="match status" value="2"/>
</dbReference>
<evidence type="ECO:0000313" key="3">
    <source>
        <dbReference type="EMBL" id="OQE46544.1"/>
    </source>
</evidence>
<name>A0A1V6V773_9EURO</name>
<sequence length="386" mass="43454">MYVFRGGVITPNPMSGLISMADTLYFAISSLSTTTMDSRCPRKWTRKEDSILQSEVGVYQNTSSPIPWTAVSTKLPGRNNKDCRKRWYKMADAYRKGPWAEEEDQSLLQAISTYGTRWNQVSQHVGTRNADQCAKHWQHSLDPSIDRSPWTAQDDEALLGAVLELGRAWRLVASTKFPFRSPTDLKNRYELVCRRLQNTVEDQFQLHRAFPDLDELMNLGASHHDLGYSSTFEDNELPGHDHLMNQKPSPHSPECSSTNLEGIQPFVQHHHELSDLHGLMNLESFPNDPKYPSSDPEMVDPSLLPLTPESGLPPRVDMDMFCSKSSLSTTIPPSCNRPSPSVGSSPSYTLIVDNIDPASVGDLMHSLMGCGLMLDMRLQRQTDRFT</sequence>
<dbReference type="InterPro" id="IPR050560">
    <property type="entry name" value="MYB_TF"/>
</dbReference>
<dbReference type="EMBL" id="MDDG01000001">
    <property type="protein sequence ID" value="OQE46544.1"/>
    <property type="molecule type" value="Genomic_DNA"/>
</dbReference>
<evidence type="ECO:0000313" key="4">
    <source>
        <dbReference type="Proteomes" id="UP000191500"/>
    </source>
</evidence>